<dbReference type="EC" id="2.6.1.85" evidence="1"/>
<dbReference type="RefSeq" id="WP_117316294.1">
    <property type="nucleotide sequence ID" value="NZ_QQSW01000006.1"/>
</dbReference>
<evidence type="ECO:0000313" key="5">
    <source>
        <dbReference type="EMBL" id="TCO78275.1"/>
    </source>
</evidence>
<dbReference type="NCBIfam" id="TIGR00553">
    <property type="entry name" value="pabB"/>
    <property type="match status" value="1"/>
</dbReference>
<dbReference type="GO" id="GO:0009396">
    <property type="term" value="P:folic acid-containing compound biosynthetic process"/>
    <property type="evidence" value="ECO:0007669"/>
    <property type="project" value="InterPro"/>
</dbReference>
<evidence type="ECO:0000259" key="4">
    <source>
        <dbReference type="Pfam" id="PF04715"/>
    </source>
</evidence>
<dbReference type="Pfam" id="PF04715">
    <property type="entry name" value="Anth_synt_I_N"/>
    <property type="match status" value="1"/>
</dbReference>
<keyword evidence="2" id="KW-0808">Transferase</keyword>
<dbReference type="PRINTS" id="PR00095">
    <property type="entry name" value="ANTSNTHASEI"/>
</dbReference>
<evidence type="ECO:0000313" key="6">
    <source>
        <dbReference type="Proteomes" id="UP000294980"/>
    </source>
</evidence>
<dbReference type="OrthoDB" id="9803598at2"/>
<dbReference type="PANTHER" id="PTHR11236">
    <property type="entry name" value="AMINOBENZOATE/ANTHRANILATE SYNTHASE"/>
    <property type="match status" value="1"/>
</dbReference>
<proteinExistence type="predicted"/>
<dbReference type="EMBL" id="SLWX01000001">
    <property type="protein sequence ID" value="TCO78275.1"/>
    <property type="molecule type" value="Genomic_DNA"/>
</dbReference>
<dbReference type="GO" id="GO:0000162">
    <property type="term" value="P:L-tryptophan biosynthetic process"/>
    <property type="evidence" value="ECO:0007669"/>
    <property type="project" value="TreeGrafter"/>
</dbReference>
<evidence type="ECO:0000259" key="3">
    <source>
        <dbReference type="Pfam" id="PF00425"/>
    </source>
</evidence>
<organism evidence="5 6">
    <name type="scientific">Chromatocurvus halotolerans</name>
    <dbReference type="NCBI Taxonomy" id="1132028"/>
    <lineage>
        <taxon>Bacteria</taxon>
        <taxon>Pseudomonadati</taxon>
        <taxon>Pseudomonadota</taxon>
        <taxon>Gammaproteobacteria</taxon>
        <taxon>Cellvibrionales</taxon>
        <taxon>Halieaceae</taxon>
        <taxon>Chromatocurvus</taxon>
    </lineage>
</organism>
<evidence type="ECO:0000256" key="2">
    <source>
        <dbReference type="ARBA" id="ARBA00022679"/>
    </source>
</evidence>
<feature type="domain" description="Anthranilate synthase component I N-terminal" evidence="4">
    <location>
        <begin position="22"/>
        <end position="148"/>
    </location>
</feature>
<dbReference type="Gene3D" id="3.60.120.10">
    <property type="entry name" value="Anthranilate synthase"/>
    <property type="match status" value="1"/>
</dbReference>
<sequence>MPSTDRQRHLPLPYRADASITFAAIRHLPAAILLDSGSGTADAGRFDIMAAAPDPDRSASLGPCPDARQVAQFFDRLNAIHRDVACTQAHDTFDLPFRGGLMGYLGYDAGLPLHGLRAPREDASQTALPAGQVGYYRWAIVQDHRHQTSALVADDSVPDAELRDILHRVNRAQQPCAPFELLSTFSSNLQAADYAEAFRAVNGYLHAGDCYQVNLAQRFRAAYRGDPFSAYRALRPLAAAAFAGYLDIDSNRALLCLSPERFISLSGRDVSTQPIKGTRPRSTDPLRDREIARELQGSSKDLAENLMIVDLLRNDLGRNCDTGSIRVESLFALHSYPTVHHLVSTISGRLQQGRTAIDLLRDSFPGGSITGAPKRRSMQIIAELEPDAREAYCGSLFYLCNSGRMDSNITIRTLVARNDTLLCWAGGGLVADSRCSDEYQETFDKVGPFLRSLEAGSQSKVPH</sequence>
<feature type="domain" description="Chorismate-utilising enzyme C-terminal" evidence="3">
    <location>
        <begin position="192"/>
        <end position="445"/>
    </location>
</feature>
<dbReference type="SUPFAM" id="SSF56322">
    <property type="entry name" value="ADC synthase"/>
    <property type="match status" value="1"/>
</dbReference>
<dbReference type="InterPro" id="IPR015890">
    <property type="entry name" value="Chorismate_C"/>
</dbReference>
<evidence type="ECO:0000256" key="1">
    <source>
        <dbReference type="ARBA" id="ARBA00013139"/>
    </source>
</evidence>
<reference evidence="5 6" key="1">
    <citation type="submission" date="2019-03" db="EMBL/GenBank/DDBJ databases">
        <title>Genomic Encyclopedia of Type Strains, Phase IV (KMG-IV): sequencing the most valuable type-strain genomes for metagenomic binning, comparative biology and taxonomic classification.</title>
        <authorList>
            <person name="Goeker M."/>
        </authorList>
    </citation>
    <scope>NUCLEOTIDE SEQUENCE [LARGE SCALE GENOMIC DNA]</scope>
    <source>
        <strain evidence="5 6">DSM 23344</strain>
    </source>
</reference>
<accession>A0A4R2LG54</accession>
<dbReference type="AlphaFoldDB" id="A0A4R2LG54"/>
<name>A0A4R2LG54_9GAMM</name>
<gene>
    <name evidence="5" type="ORF">EV688_10188</name>
</gene>
<dbReference type="Proteomes" id="UP000294980">
    <property type="component" value="Unassembled WGS sequence"/>
</dbReference>
<protein>
    <recommendedName>
        <fullName evidence="1">aminodeoxychorismate synthase</fullName>
        <ecNumber evidence="1">2.6.1.85</ecNumber>
    </recommendedName>
</protein>
<keyword evidence="6" id="KW-1185">Reference proteome</keyword>
<comment type="caution">
    <text evidence="5">The sequence shown here is derived from an EMBL/GenBank/DDBJ whole genome shotgun (WGS) entry which is preliminary data.</text>
</comment>
<dbReference type="InterPro" id="IPR019999">
    <property type="entry name" value="Anth_synth_I-like"/>
</dbReference>
<dbReference type="InterPro" id="IPR006805">
    <property type="entry name" value="Anth_synth_I_N"/>
</dbReference>
<dbReference type="GO" id="GO:0046820">
    <property type="term" value="F:4-amino-4-deoxychorismate synthase activity"/>
    <property type="evidence" value="ECO:0007669"/>
    <property type="project" value="UniProtKB-EC"/>
</dbReference>
<dbReference type="Pfam" id="PF00425">
    <property type="entry name" value="Chorismate_bind"/>
    <property type="match status" value="1"/>
</dbReference>
<dbReference type="InterPro" id="IPR005802">
    <property type="entry name" value="ADC_synth_comp_1"/>
</dbReference>
<dbReference type="InterPro" id="IPR005801">
    <property type="entry name" value="ADC_synthase"/>
</dbReference>
<dbReference type="PANTHER" id="PTHR11236:SF50">
    <property type="entry name" value="AMINODEOXYCHORISMATE SYNTHASE COMPONENT 1"/>
    <property type="match status" value="1"/>
</dbReference>